<comment type="subcellular location">
    <subcellularLocation>
        <location evidence="1">Cell envelope</location>
    </subcellularLocation>
</comment>
<evidence type="ECO:0000259" key="3">
    <source>
        <dbReference type="Pfam" id="PF25975"/>
    </source>
</evidence>
<evidence type="ECO:0000313" key="4">
    <source>
        <dbReference type="EMBL" id="TQV89170.1"/>
    </source>
</evidence>
<dbReference type="PROSITE" id="PS51257">
    <property type="entry name" value="PROKAR_LIPOPROTEIN"/>
    <property type="match status" value="1"/>
</dbReference>
<accession>A0A545UI78</accession>
<name>A0A545UI78_9GAMM</name>
<sequence>MNDINKGTVGRLKYTFASLTLSSVLTLSGCAENSSADTIKMVVAKADFIVKIPGSGELEAAKATNISMPGGVFEAQVIEWLAEENTLVKKGQVVARFDPKKYRHQSEQEQFQIDKANIGYQTKENQLGNEKREISNDAQLIKDELNIANRYSVDDLRVYSRNEIIDQMKNQAYLEAKQGYTEWRGESHDDKSQSELELLRLKQGQHSAKLGMYQDALTKLEITAPHDGLFVLEKNWRGEKPRVGDTTWPGRKLGSLPDLSKLQARIFILESEAAGLKVGQRVELKLDAYPDQLIEGKLAQIDSIAKSRNNKNPVKYFEAVVSIDGEKLEHWRPGSQLKAIVFAAEKRQVISIPSQSISVKNGQYFVYVEESGDWVKREIQIGSRNTAKTEITQGLESGDIVALFTPQSVVQQNTGGNHGVL</sequence>
<dbReference type="InterPro" id="IPR058649">
    <property type="entry name" value="CzcB_C"/>
</dbReference>
<dbReference type="Pfam" id="PF25975">
    <property type="entry name" value="CzcB_C"/>
    <property type="match status" value="1"/>
</dbReference>
<dbReference type="OrthoDB" id="8738918at2"/>
<dbReference type="Gene3D" id="2.40.420.20">
    <property type="match status" value="1"/>
</dbReference>
<dbReference type="InterPro" id="IPR050465">
    <property type="entry name" value="UPF0194_transport"/>
</dbReference>
<evidence type="ECO:0000256" key="2">
    <source>
        <dbReference type="ARBA" id="ARBA00023054"/>
    </source>
</evidence>
<dbReference type="RefSeq" id="WP_142892020.1">
    <property type="nucleotide sequence ID" value="NZ_ML660161.1"/>
</dbReference>
<dbReference type="PANTHER" id="PTHR32347">
    <property type="entry name" value="EFFLUX SYSTEM COMPONENT YKNX-RELATED"/>
    <property type="match status" value="1"/>
</dbReference>
<gene>
    <name evidence="4" type="ORF">FLL46_03305</name>
</gene>
<protein>
    <submittedName>
        <fullName evidence="4">HlyD family efflux transporter periplasmic adaptor subunit</fullName>
    </submittedName>
</protein>
<dbReference type="Proteomes" id="UP000315439">
    <property type="component" value="Unassembled WGS sequence"/>
</dbReference>
<reference evidence="4 5" key="1">
    <citation type="submission" date="2019-07" db="EMBL/GenBank/DDBJ databases">
        <title>Draft genome for Aliikangiella sp. M105.</title>
        <authorList>
            <person name="Wang G."/>
        </authorList>
    </citation>
    <scope>NUCLEOTIDE SEQUENCE [LARGE SCALE GENOMIC DNA]</scope>
    <source>
        <strain evidence="4 5">M105</strain>
    </source>
</reference>
<dbReference type="AlphaFoldDB" id="A0A545UI78"/>
<proteinExistence type="predicted"/>
<comment type="caution">
    <text evidence="4">The sequence shown here is derived from an EMBL/GenBank/DDBJ whole genome shotgun (WGS) entry which is preliminary data.</text>
</comment>
<dbReference type="Gene3D" id="2.40.30.170">
    <property type="match status" value="1"/>
</dbReference>
<dbReference type="PANTHER" id="PTHR32347:SF23">
    <property type="entry name" value="BLL5650 PROTEIN"/>
    <property type="match status" value="1"/>
</dbReference>
<keyword evidence="5" id="KW-1185">Reference proteome</keyword>
<evidence type="ECO:0000313" key="5">
    <source>
        <dbReference type="Proteomes" id="UP000315439"/>
    </source>
</evidence>
<keyword evidence="2" id="KW-0175">Coiled coil</keyword>
<dbReference type="EMBL" id="VIKS01000002">
    <property type="protein sequence ID" value="TQV89170.1"/>
    <property type="molecule type" value="Genomic_DNA"/>
</dbReference>
<evidence type="ECO:0000256" key="1">
    <source>
        <dbReference type="ARBA" id="ARBA00004196"/>
    </source>
</evidence>
<organism evidence="4 5">
    <name type="scientific">Aliikangiella coralliicola</name>
    <dbReference type="NCBI Taxonomy" id="2592383"/>
    <lineage>
        <taxon>Bacteria</taxon>
        <taxon>Pseudomonadati</taxon>
        <taxon>Pseudomonadota</taxon>
        <taxon>Gammaproteobacteria</taxon>
        <taxon>Oceanospirillales</taxon>
        <taxon>Pleioneaceae</taxon>
        <taxon>Aliikangiella</taxon>
    </lineage>
</organism>
<dbReference type="GO" id="GO:0030313">
    <property type="term" value="C:cell envelope"/>
    <property type="evidence" value="ECO:0007669"/>
    <property type="project" value="UniProtKB-SubCell"/>
</dbReference>
<feature type="domain" description="CzcB-like C-terminal circularly permuted SH3-like" evidence="3">
    <location>
        <begin position="350"/>
        <end position="402"/>
    </location>
</feature>